<sequence length="130" mass="13318">MTVRKISAAYAGGTVGALVGSLLLWLLGSAGVTAMMGVAIHPRLTAAWLYPRLVWGGLWGLLFLVPLLRGRPVARGLVFGLAPSAAMLAVVFPGTGKGVLGVGLGALTPLLVLAMNAVWGVTASLWERSG</sequence>
<keyword evidence="3" id="KW-1185">Reference proteome</keyword>
<feature type="transmembrane region" description="Helical" evidence="1">
    <location>
        <begin position="7"/>
        <end position="27"/>
    </location>
</feature>
<feature type="transmembrane region" description="Helical" evidence="1">
    <location>
        <begin position="102"/>
        <end position="126"/>
    </location>
</feature>
<organism evidence="2 3">
    <name type="scientific">Dissulfurirhabdus thermomarina</name>
    <dbReference type="NCBI Taxonomy" id="1765737"/>
    <lineage>
        <taxon>Bacteria</taxon>
        <taxon>Deltaproteobacteria</taxon>
        <taxon>Dissulfurirhabdaceae</taxon>
        <taxon>Dissulfurirhabdus</taxon>
    </lineage>
</organism>
<feature type="transmembrane region" description="Helical" evidence="1">
    <location>
        <begin position="77"/>
        <end position="96"/>
    </location>
</feature>
<keyword evidence="1" id="KW-0812">Transmembrane</keyword>
<evidence type="ECO:0000256" key="1">
    <source>
        <dbReference type="SAM" id="Phobius"/>
    </source>
</evidence>
<reference evidence="2 3" key="1">
    <citation type="submission" date="2020-02" db="EMBL/GenBank/DDBJ databases">
        <title>Comparative genomics of sulfur disproportionating microorganisms.</title>
        <authorList>
            <person name="Ward L.M."/>
            <person name="Bertran E."/>
            <person name="Johnston D.T."/>
        </authorList>
    </citation>
    <scope>NUCLEOTIDE SEQUENCE [LARGE SCALE GENOMIC DNA]</scope>
    <source>
        <strain evidence="2 3">DSM 100025</strain>
    </source>
</reference>
<evidence type="ECO:0000313" key="3">
    <source>
        <dbReference type="Proteomes" id="UP000469346"/>
    </source>
</evidence>
<dbReference type="AlphaFoldDB" id="A0A6N9TP11"/>
<feature type="transmembrane region" description="Helical" evidence="1">
    <location>
        <begin position="47"/>
        <end position="65"/>
    </location>
</feature>
<accession>A0A6N9TP11</accession>
<dbReference type="Proteomes" id="UP000469346">
    <property type="component" value="Unassembled WGS sequence"/>
</dbReference>
<gene>
    <name evidence="2" type="ORF">G3N55_08605</name>
</gene>
<proteinExistence type="predicted"/>
<protein>
    <submittedName>
        <fullName evidence="2">Uncharacterized protein</fullName>
    </submittedName>
</protein>
<dbReference type="EMBL" id="JAAGRR010000097">
    <property type="protein sequence ID" value="NDY42899.1"/>
    <property type="molecule type" value="Genomic_DNA"/>
</dbReference>
<comment type="caution">
    <text evidence="2">The sequence shown here is derived from an EMBL/GenBank/DDBJ whole genome shotgun (WGS) entry which is preliminary data.</text>
</comment>
<dbReference type="RefSeq" id="WP_163299027.1">
    <property type="nucleotide sequence ID" value="NZ_JAAGRR010000097.1"/>
</dbReference>
<evidence type="ECO:0000313" key="2">
    <source>
        <dbReference type="EMBL" id="NDY42899.1"/>
    </source>
</evidence>
<keyword evidence="1" id="KW-0472">Membrane</keyword>
<name>A0A6N9TP11_DISTH</name>
<keyword evidence="1" id="KW-1133">Transmembrane helix</keyword>